<evidence type="ECO:0000313" key="2">
    <source>
        <dbReference type="Proteomes" id="UP001396334"/>
    </source>
</evidence>
<organism evidence="1 2">
    <name type="scientific">Hibiscus sabdariffa</name>
    <name type="common">roselle</name>
    <dbReference type="NCBI Taxonomy" id="183260"/>
    <lineage>
        <taxon>Eukaryota</taxon>
        <taxon>Viridiplantae</taxon>
        <taxon>Streptophyta</taxon>
        <taxon>Embryophyta</taxon>
        <taxon>Tracheophyta</taxon>
        <taxon>Spermatophyta</taxon>
        <taxon>Magnoliopsida</taxon>
        <taxon>eudicotyledons</taxon>
        <taxon>Gunneridae</taxon>
        <taxon>Pentapetalae</taxon>
        <taxon>rosids</taxon>
        <taxon>malvids</taxon>
        <taxon>Malvales</taxon>
        <taxon>Malvaceae</taxon>
        <taxon>Malvoideae</taxon>
        <taxon>Hibiscus</taxon>
    </lineage>
</organism>
<gene>
    <name evidence="1" type="ORF">V6N11_084217</name>
</gene>
<dbReference type="Proteomes" id="UP001396334">
    <property type="component" value="Unassembled WGS sequence"/>
</dbReference>
<proteinExistence type="predicted"/>
<dbReference type="EMBL" id="JBBPBN010000033">
    <property type="protein sequence ID" value="KAK9003577.1"/>
    <property type="molecule type" value="Genomic_DNA"/>
</dbReference>
<keyword evidence="2" id="KW-1185">Reference proteome</keyword>
<evidence type="ECO:0000313" key="1">
    <source>
        <dbReference type="EMBL" id="KAK9003577.1"/>
    </source>
</evidence>
<protein>
    <submittedName>
        <fullName evidence="1">Uncharacterized protein</fullName>
    </submittedName>
</protein>
<comment type="caution">
    <text evidence="1">The sequence shown here is derived from an EMBL/GenBank/DDBJ whole genome shotgun (WGS) entry which is preliminary data.</text>
</comment>
<accession>A0ABR2QSV9</accession>
<name>A0ABR2QSV9_9ROSI</name>
<sequence>MHVEQAKIYLRMKRKEEINTSDKLAMMLGGAAAWTVAVLESVTISDMRRGPLDGAAMPRSTEKMDQSADPILAAGSVLNPSLSVMYACKACLIKYWICFGMRAICYECLRGSFDLILDVLWRESYLNE</sequence>
<reference evidence="1 2" key="1">
    <citation type="journal article" date="2024" name="G3 (Bethesda)">
        <title>Genome assembly of Hibiscus sabdariffa L. provides insights into metabolisms of medicinal natural products.</title>
        <authorList>
            <person name="Kim T."/>
        </authorList>
    </citation>
    <scope>NUCLEOTIDE SEQUENCE [LARGE SCALE GENOMIC DNA]</scope>
    <source>
        <strain evidence="1">TK-2024</strain>
        <tissue evidence="1">Old leaves</tissue>
    </source>
</reference>